<dbReference type="RefSeq" id="WP_057859807.1">
    <property type="nucleotide sequence ID" value="NZ_LLYB01000081.1"/>
</dbReference>
<feature type="domain" description="Phage capsid-like C-terminal" evidence="2">
    <location>
        <begin position="269"/>
        <end position="414"/>
    </location>
</feature>
<dbReference type="EMBL" id="LLYB01000081">
    <property type="protein sequence ID" value="KRR21349.1"/>
    <property type="molecule type" value="Genomic_DNA"/>
</dbReference>
<organism evidence="3 4">
    <name type="scientific">Bradyrhizobium lablabi</name>
    <dbReference type="NCBI Taxonomy" id="722472"/>
    <lineage>
        <taxon>Bacteria</taxon>
        <taxon>Pseudomonadati</taxon>
        <taxon>Pseudomonadota</taxon>
        <taxon>Alphaproteobacteria</taxon>
        <taxon>Hyphomicrobiales</taxon>
        <taxon>Nitrobacteraceae</taxon>
        <taxon>Bradyrhizobium</taxon>
    </lineage>
</organism>
<dbReference type="InterPro" id="IPR024455">
    <property type="entry name" value="Phage_capsid"/>
</dbReference>
<comment type="subcellular location">
    <subcellularLocation>
        <location evidence="1">Virion</location>
    </subcellularLocation>
</comment>
<sequence>MNTHIRKGVFLTKEAPADKAAADAALEVLTKELGDIVTALETNRKETDAHYTELSNHYKGMKADNEATRAEVAKHAAEYAQLVTQQQALQQALDQVKKEIDVPLLRSGGDLKDNDTKAAIELQRRAYLFKGGDNDDFVPDMENLVNAAHYRSAVRKLMKVGIESKAKIVRTFDEYERKAFDAASLDSAMFSPEMLGIEVNCIVECAELLDLYGSVTVGKSTFMYPQVMNYGAIGKYDCDAKCDAEYGPEGNVQFKNGAVSDFRGVFCLQRKVLAEANYPLLDFMYNAASRSYRINRNRALMVGDGINEPLGWLSSDCFTKLKTGGTTFNHIDFRLFFASAPVEYGAVTAVMHQNMFAYLAAMVDANGRFIFGDGLMTYSPDDVRERIRISNCLPDATAGLTKGSAANPFTTGDFLVAVGSWAQAYYLVNKRGLWIEQWEGQSSAWCVKYQFGAEDGGFTGCCPAARILTVGP</sequence>
<reference evidence="3 4" key="1">
    <citation type="submission" date="2014-03" db="EMBL/GenBank/DDBJ databases">
        <title>Bradyrhizobium valentinum sp. nov., isolated from effective nodules of Lupinus mariae-josephae, a lupine endemic of basic-lime soils in Eastern Spain.</title>
        <authorList>
            <person name="Duran D."/>
            <person name="Rey L."/>
            <person name="Navarro A."/>
            <person name="Busquets A."/>
            <person name="Imperial J."/>
            <person name="Ruiz-Argueso T."/>
        </authorList>
    </citation>
    <scope>NUCLEOTIDE SEQUENCE [LARGE SCALE GENOMIC DNA]</scope>
    <source>
        <strain evidence="3 4">CCBAU 23086</strain>
    </source>
</reference>
<protein>
    <recommendedName>
        <fullName evidence="2">Phage capsid-like C-terminal domain-containing protein</fullName>
    </recommendedName>
</protein>
<evidence type="ECO:0000259" key="2">
    <source>
        <dbReference type="Pfam" id="PF05065"/>
    </source>
</evidence>
<evidence type="ECO:0000313" key="4">
    <source>
        <dbReference type="Proteomes" id="UP000051660"/>
    </source>
</evidence>
<evidence type="ECO:0000256" key="1">
    <source>
        <dbReference type="ARBA" id="ARBA00004328"/>
    </source>
</evidence>
<comment type="caution">
    <text evidence="3">The sequence shown here is derived from an EMBL/GenBank/DDBJ whole genome shotgun (WGS) entry which is preliminary data.</text>
</comment>
<name>A0A0R3MTQ0_9BRAD</name>
<dbReference type="SUPFAM" id="SSF56563">
    <property type="entry name" value="Major capsid protein gp5"/>
    <property type="match status" value="1"/>
</dbReference>
<gene>
    <name evidence="3" type="ORF">CQ14_06785</name>
</gene>
<dbReference type="Pfam" id="PF05065">
    <property type="entry name" value="Phage_capsid"/>
    <property type="match status" value="1"/>
</dbReference>
<accession>A0A0R3MTQ0</accession>
<dbReference type="InterPro" id="IPR054612">
    <property type="entry name" value="Phage_capsid-like_C"/>
</dbReference>
<dbReference type="NCBIfam" id="TIGR01554">
    <property type="entry name" value="major_cap_HK97"/>
    <property type="match status" value="1"/>
</dbReference>
<dbReference type="AlphaFoldDB" id="A0A0R3MTQ0"/>
<evidence type="ECO:0000313" key="3">
    <source>
        <dbReference type="EMBL" id="KRR21349.1"/>
    </source>
</evidence>
<dbReference type="OrthoDB" id="9786516at2"/>
<proteinExistence type="predicted"/>
<dbReference type="Proteomes" id="UP000051660">
    <property type="component" value="Unassembled WGS sequence"/>
</dbReference>